<comment type="caution">
    <text evidence="2">The sequence shown here is derived from an EMBL/GenBank/DDBJ whole genome shotgun (WGS) entry which is preliminary data.</text>
</comment>
<protein>
    <recommendedName>
        <fullName evidence="1">Aerotolerance regulator N-terminal domain-containing protein</fullName>
    </recommendedName>
</protein>
<dbReference type="Pfam" id="PF07584">
    <property type="entry name" value="BatA"/>
    <property type="match status" value="1"/>
</dbReference>
<feature type="domain" description="Aerotolerance regulator N-terminal" evidence="1">
    <location>
        <begin position="5"/>
        <end position="71"/>
    </location>
</feature>
<dbReference type="InterPro" id="IPR011933">
    <property type="entry name" value="Double_TM_dom"/>
</dbReference>
<dbReference type="AlphaFoldDB" id="A0A243WCS3"/>
<keyword evidence="3" id="KW-1185">Reference proteome</keyword>
<dbReference type="NCBIfam" id="TIGR02226">
    <property type="entry name" value="two_anch"/>
    <property type="match status" value="1"/>
</dbReference>
<dbReference type="InterPro" id="IPR024163">
    <property type="entry name" value="Aerotolerance_reg_N"/>
</dbReference>
<name>A0A243WCS3_9BACT</name>
<evidence type="ECO:0000313" key="2">
    <source>
        <dbReference type="EMBL" id="OUJ73367.1"/>
    </source>
</evidence>
<evidence type="ECO:0000313" key="3">
    <source>
        <dbReference type="Proteomes" id="UP000194873"/>
    </source>
</evidence>
<organism evidence="2 3">
    <name type="scientific">Hymenobacter crusticola</name>
    <dbReference type="NCBI Taxonomy" id="1770526"/>
    <lineage>
        <taxon>Bacteria</taxon>
        <taxon>Pseudomonadati</taxon>
        <taxon>Bacteroidota</taxon>
        <taxon>Cytophagia</taxon>
        <taxon>Cytophagales</taxon>
        <taxon>Hymenobacteraceae</taxon>
        <taxon>Hymenobacter</taxon>
    </lineage>
</organism>
<sequence>MAGGLALLGILVPLAIHLWNRRPGRLVQVGSLRWLSTAANRRMRNLKLEQLLLLLLRAAVVAALALAVADPARLIPAPPRHGQILLSPDLLGSSSLAAVRTTVDSLRKQGYELRQLAPGLPRLSGAAWRRFDSLATATNVPTRFEPSPDNLWARVQQAADSLPERPLHVFTLATQSSFRGTRPTLPSTVHWQTVPAADSGTWVQAAYQTPRGDSLRLLLGSSNEAATQFRTVAMRLPSANGEVRVPGLPPLRYEARSNGRAVLQPTTGPAVPVQTAALRLAIYHDAAHAQDAKYMQAALRAASLGLPITPLLTVATTLPAATQQLDWLFWLSDTPVPAAWQQRTTRGLRLWQEAATAGVPTNATLAQPSTQPIRLLRRDTLASSPAGLELWLDGQGQPVLTRTSQGRGATYHLHTRLHPSWSELGSSAELPTLLLPLLQPDLPTSAAQPYDRRSLAVSQILSLKQATAASPRAHLVTPPTYADVRPWVVMLAALLFGLERWLARRRVVSSASATV</sequence>
<dbReference type="Proteomes" id="UP000194873">
    <property type="component" value="Unassembled WGS sequence"/>
</dbReference>
<gene>
    <name evidence="2" type="ORF">BXP70_13200</name>
</gene>
<evidence type="ECO:0000259" key="1">
    <source>
        <dbReference type="Pfam" id="PF07584"/>
    </source>
</evidence>
<accession>A0A243WCS3</accession>
<dbReference type="EMBL" id="MTSE01000006">
    <property type="protein sequence ID" value="OUJ73367.1"/>
    <property type="molecule type" value="Genomic_DNA"/>
</dbReference>
<proteinExistence type="predicted"/>
<reference evidence="2 3" key="1">
    <citation type="submission" date="2017-01" db="EMBL/GenBank/DDBJ databases">
        <title>A new Hymenobacter.</title>
        <authorList>
            <person name="Liang Y."/>
            <person name="Feng F."/>
        </authorList>
    </citation>
    <scope>NUCLEOTIDE SEQUENCE [LARGE SCALE GENOMIC DNA]</scope>
    <source>
        <strain evidence="2">MIMBbqt21</strain>
    </source>
</reference>